<reference evidence="1" key="2">
    <citation type="submission" date="2025-09" db="UniProtKB">
        <authorList>
            <consortium name="EnsemblPlants"/>
        </authorList>
    </citation>
    <scope>IDENTIFICATION</scope>
</reference>
<organism evidence="1 2">
    <name type="scientific">Avena sativa</name>
    <name type="common">Oat</name>
    <dbReference type="NCBI Taxonomy" id="4498"/>
    <lineage>
        <taxon>Eukaryota</taxon>
        <taxon>Viridiplantae</taxon>
        <taxon>Streptophyta</taxon>
        <taxon>Embryophyta</taxon>
        <taxon>Tracheophyta</taxon>
        <taxon>Spermatophyta</taxon>
        <taxon>Magnoliopsida</taxon>
        <taxon>Liliopsida</taxon>
        <taxon>Poales</taxon>
        <taxon>Poaceae</taxon>
        <taxon>BOP clade</taxon>
        <taxon>Pooideae</taxon>
        <taxon>Poodae</taxon>
        <taxon>Poeae</taxon>
        <taxon>Poeae Chloroplast Group 1 (Aveneae type)</taxon>
        <taxon>Aveninae</taxon>
        <taxon>Avena</taxon>
    </lineage>
</organism>
<keyword evidence="2" id="KW-1185">Reference proteome</keyword>
<name>A0ACD5TXP6_AVESA</name>
<protein>
    <submittedName>
        <fullName evidence="1">Uncharacterized protein</fullName>
    </submittedName>
</protein>
<evidence type="ECO:0000313" key="2">
    <source>
        <dbReference type="Proteomes" id="UP001732700"/>
    </source>
</evidence>
<dbReference type="EnsemblPlants" id="AVESA.00010b.r2.1DG0146040.1">
    <property type="protein sequence ID" value="AVESA.00010b.r2.1DG0146040.1.CDS"/>
    <property type="gene ID" value="AVESA.00010b.r2.1DG0146040"/>
</dbReference>
<accession>A0ACD5TXP6</accession>
<reference evidence="1" key="1">
    <citation type="submission" date="2021-05" db="EMBL/GenBank/DDBJ databases">
        <authorList>
            <person name="Scholz U."/>
            <person name="Mascher M."/>
            <person name="Fiebig A."/>
        </authorList>
    </citation>
    <scope>NUCLEOTIDE SEQUENCE [LARGE SCALE GENOMIC DNA]</scope>
</reference>
<dbReference type="Proteomes" id="UP001732700">
    <property type="component" value="Chromosome 1D"/>
</dbReference>
<sequence length="1040" mass="117609">MEEIVLGLSKTVVEGTLIKVKAAIEEEWKLKLSVQSDLVFITGEFEMMQSFLKVVDAGRIKNNAVKTWVRQLRDLAYDAEDCIELVVHLDPSPSWWRRLLVLPCLPAVSLPIDDAAAEVKELKDRVEYVSQRNMRYQLITDFDGNRSVLQQQLDRAAGAGRTLDIPIEPATMEGRSLVDLAELIPRKEDRPELGVISVWGTGGDLGVASIIRKAYDDPKICKNFQCRGWAKLTHPFDPRKVLRSLFIQFCTNNGAPLDADSLFSMEKKVVGEEELVKEFLSHVKTHRYLVVLEQLSTMAEWDALRMYLPDMDNGSQIILSTQHFDIASLCTGQPHKVSEFRKFTTDHSVCVFFKEVSGGGGDPGNTVPQGDEETHLIGRDTEKKELIEQIDEVSRVISVWGIAGVGKSALVRSAYDQYLHNHASLSGLGMTYIYGWVNVPHPFNLREFCRTLVLNLKSEPAEIQEDEQHKRCLIVIDDLQTTEEWDTIKQALSFGKFYCIILVTNEPSVAKHCSGKDQDQIEFNVKGLADDDAFKLFDKVYRVQENPIMRDTDMKKQAKLILNKCGGLPKVVVAVGGFLAKNLNWEAVNGNFINQLENNPELTSVQGLFKWLDSYFHNCPDELKPCIFYLSIFPRRHGIRRRRLVRRWIAEGYSRDTDSNLAEVNGEDYFSRLVNLSMLIDAERGPVVAGNGSSSRRRMAKCNVNDFFREYIVSRRMEENHVFALEGRCSQTTRRTGRHLVIDGSWDRDENVFNGIEFSRLRSLSVFGSWKPFFASDKMRVLRVLDLEDTESLTDDDVKNIVKQLPRLKFISLRNCKNIFRLPESLGRLRQLETLDVRHTAVAWLPATVVELKKLQYFRAGNSPSHCVSSSSTSAPGVVGVEVHWGIGGLTKLHTLGVIKATVTGLKDLKKLTQLRKLGVSGINQMNHKALRDAVSGHGHLESLSIWLDKDVQGIELCLQTGVFLFPDKLRKLKLHGHVDRLPEWIRILAKLPDLEVSMFPLQDPVLLSQLSNFQDGGDLQEIEEVSSETQSQASSEETS</sequence>
<proteinExistence type="predicted"/>
<evidence type="ECO:0000313" key="1">
    <source>
        <dbReference type="EnsemblPlants" id="AVESA.00010b.r2.1DG0146040.1.CDS"/>
    </source>
</evidence>